<dbReference type="InterPro" id="IPR028457">
    <property type="entry name" value="ABI"/>
</dbReference>
<dbReference type="PANTHER" id="PTHR10460">
    <property type="entry name" value="ABL INTERACTOR FAMILY MEMBER"/>
    <property type="match status" value="1"/>
</dbReference>
<keyword evidence="6" id="KW-0597">Phosphoprotein</keyword>
<dbReference type="SUPFAM" id="SSF50044">
    <property type="entry name" value="SH3-domain"/>
    <property type="match status" value="1"/>
</dbReference>
<dbReference type="PROSITE" id="PS50002">
    <property type="entry name" value="SH3"/>
    <property type="match status" value="1"/>
</dbReference>
<evidence type="ECO:0000256" key="10">
    <source>
        <dbReference type="PROSITE-ProRule" id="PRU00192"/>
    </source>
</evidence>
<organism evidence="13">
    <name type="scientific">Trichuris suis</name>
    <name type="common">pig whipworm</name>
    <dbReference type="NCBI Taxonomy" id="68888"/>
    <lineage>
        <taxon>Eukaryota</taxon>
        <taxon>Metazoa</taxon>
        <taxon>Ecdysozoa</taxon>
        <taxon>Nematoda</taxon>
        <taxon>Enoplea</taxon>
        <taxon>Dorylaimia</taxon>
        <taxon>Trichinellida</taxon>
        <taxon>Trichuridae</taxon>
        <taxon>Trichuris</taxon>
    </lineage>
</organism>
<evidence type="ECO:0000256" key="1">
    <source>
        <dbReference type="ARBA" id="ARBA00004245"/>
    </source>
</evidence>
<dbReference type="PANTHER" id="PTHR10460:SF0">
    <property type="entry name" value="ABELSON INTERACTING PROTEIN, ISOFORM D"/>
    <property type="match status" value="1"/>
</dbReference>
<gene>
    <name evidence="12" type="ORF">M513_04869</name>
    <name evidence="13" type="ORF">M514_04869</name>
</gene>
<evidence type="ECO:0000256" key="6">
    <source>
        <dbReference type="ARBA" id="ARBA00022553"/>
    </source>
</evidence>
<evidence type="ECO:0000259" key="11">
    <source>
        <dbReference type="PROSITE" id="PS50002"/>
    </source>
</evidence>
<dbReference type="GO" id="GO:0005856">
    <property type="term" value="C:cytoskeleton"/>
    <property type="evidence" value="ECO:0007669"/>
    <property type="project" value="UniProtKB-SubCell"/>
</dbReference>
<dbReference type="GO" id="GO:0030027">
    <property type="term" value="C:lamellipodium"/>
    <property type="evidence" value="ECO:0007669"/>
    <property type="project" value="UniProtKB-SubCell"/>
</dbReference>
<evidence type="ECO:0000313" key="14">
    <source>
        <dbReference type="Proteomes" id="UP000030764"/>
    </source>
</evidence>
<dbReference type="Proteomes" id="UP000030764">
    <property type="component" value="Unassembled WGS sequence"/>
</dbReference>
<keyword evidence="14" id="KW-1185">Reference proteome</keyword>
<proteinExistence type="inferred from homology"/>
<dbReference type="InterPro" id="IPR028455">
    <property type="entry name" value="ABI3_SH3"/>
</dbReference>
<dbReference type="GO" id="GO:0017124">
    <property type="term" value="F:SH3 domain binding"/>
    <property type="evidence" value="ECO:0007669"/>
    <property type="project" value="TreeGrafter"/>
</dbReference>
<dbReference type="InterPro" id="IPR036028">
    <property type="entry name" value="SH3-like_dom_sf"/>
</dbReference>
<keyword evidence="5" id="KW-0963">Cytoplasm</keyword>
<dbReference type="EMBL" id="KL363209">
    <property type="protein sequence ID" value="KFD54327.1"/>
    <property type="molecule type" value="Genomic_DNA"/>
</dbReference>
<dbReference type="Gene3D" id="2.30.30.40">
    <property type="entry name" value="SH3 Domains"/>
    <property type="match status" value="1"/>
</dbReference>
<dbReference type="EMBL" id="KL367474">
    <property type="protein sequence ID" value="KFD73114.1"/>
    <property type="molecule type" value="Genomic_DNA"/>
</dbReference>
<reference evidence="13 14" key="1">
    <citation type="journal article" date="2014" name="Nat. Genet.">
        <title>Genome and transcriptome of the porcine whipworm Trichuris suis.</title>
        <authorList>
            <person name="Jex A.R."/>
            <person name="Nejsum P."/>
            <person name="Schwarz E.M."/>
            <person name="Hu L."/>
            <person name="Young N.D."/>
            <person name="Hall R.S."/>
            <person name="Korhonen P.K."/>
            <person name="Liao S."/>
            <person name="Thamsborg S."/>
            <person name="Xia J."/>
            <person name="Xu P."/>
            <person name="Wang S."/>
            <person name="Scheerlinck J.P."/>
            <person name="Hofmann A."/>
            <person name="Sternberg P.W."/>
            <person name="Wang J."/>
            <person name="Gasser R.B."/>
        </authorList>
    </citation>
    <scope>NUCLEOTIDE SEQUENCE [LARGE SCALE GENOMIC DNA]</scope>
    <source>
        <strain evidence="13">DCEP-RM93F</strain>
        <strain evidence="12">DCEP-RM93M</strain>
    </source>
</reference>
<dbReference type="GO" id="GO:0031209">
    <property type="term" value="C:SCAR complex"/>
    <property type="evidence" value="ECO:0007669"/>
    <property type="project" value="TreeGrafter"/>
</dbReference>
<name>A0A085NUG8_9BILA</name>
<comment type="similarity">
    <text evidence="3">Belongs to the ABI family.</text>
</comment>
<evidence type="ECO:0000256" key="4">
    <source>
        <dbReference type="ARBA" id="ARBA00022443"/>
    </source>
</evidence>
<evidence type="ECO:0000313" key="13">
    <source>
        <dbReference type="EMBL" id="KFD73114.1"/>
    </source>
</evidence>
<dbReference type="CDD" id="cd11826">
    <property type="entry name" value="SH3_Abi"/>
    <property type="match status" value="1"/>
</dbReference>
<dbReference type="GO" id="GO:0098858">
    <property type="term" value="C:actin-based cell projection"/>
    <property type="evidence" value="ECO:0007669"/>
    <property type="project" value="TreeGrafter"/>
</dbReference>
<sequence length="427" mass="46952">MAELTNLIDQAIPSGRQGLQECSSNLERVAAYCEANYLQVANKAAALEETKRYAVQSLASVAYQINTLANNLLQALDFECGKIAQVESFVNAQAQEISIHKEKVARREIGVLTTNRSIPRYHQIVAPAQQEKGQRYVRLPVDYTMLDDIGHGLKTNLQTNSSLSVGRTSGSSTNSANSNYLSFPISNYSASPVSKVGSISKSAGKEYRTPVTISPPTAPQVDHMQISYPGMVQIGHMNQKATRNEVTSVYGSTGFRRESQETDCPVGCTTYDEEEQSARISASLNLPYPSLTFMGQQSPASSGQQIIPFMEYMCEYTLPPMPPDSMLYAIGVNAPSVPPDDYATGDESVTLRRSYSVSESTSDEWIPKSYIEKVTAIYDYTAEKPDELSFQENAIIYVLRKNDDGWYEGVMDGVTGLFPGNYVEPCS</sequence>
<dbReference type="AlphaFoldDB" id="A0A085NUG8"/>
<keyword evidence="4 10" id="KW-0728">SH3 domain</keyword>
<evidence type="ECO:0000256" key="3">
    <source>
        <dbReference type="ARBA" id="ARBA00010020"/>
    </source>
</evidence>
<evidence type="ECO:0000256" key="7">
    <source>
        <dbReference type="ARBA" id="ARBA00023054"/>
    </source>
</evidence>
<dbReference type="Gene3D" id="6.10.140.1620">
    <property type="match status" value="1"/>
</dbReference>
<feature type="domain" description="SH3" evidence="11">
    <location>
        <begin position="369"/>
        <end position="427"/>
    </location>
</feature>
<keyword evidence="7" id="KW-0175">Coiled coil</keyword>
<evidence type="ECO:0000256" key="8">
    <source>
        <dbReference type="ARBA" id="ARBA00023212"/>
    </source>
</evidence>
<comment type="subcellular location">
    <subcellularLocation>
        <location evidence="2">Cell projection</location>
        <location evidence="2">Lamellipodium</location>
    </subcellularLocation>
    <subcellularLocation>
        <location evidence="1">Cytoplasm</location>
        <location evidence="1">Cytoskeleton</location>
    </subcellularLocation>
</comment>
<dbReference type="Proteomes" id="UP000030758">
    <property type="component" value="Unassembled WGS sequence"/>
</dbReference>
<dbReference type="FunFam" id="2.30.30.40:FF:000002">
    <property type="entry name" value="abl interactor 1 isoform X1"/>
    <property type="match status" value="1"/>
</dbReference>
<dbReference type="GO" id="GO:0035591">
    <property type="term" value="F:signaling adaptor activity"/>
    <property type="evidence" value="ECO:0007669"/>
    <property type="project" value="TreeGrafter"/>
</dbReference>
<protein>
    <recommendedName>
        <fullName evidence="11">SH3 domain-containing protein</fullName>
    </recommendedName>
</protein>
<dbReference type="Pfam" id="PF00018">
    <property type="entry name" value="SH3_1"/>
    <property type="match status" value="1"/>
</dbReference>
<evidence type="ECO:0000313" key="12">
    <source>
        <dbReference type="EMBL" id="KFD54327.1"/>
    </source>
</evidence>
<dbReference type="PRINTS" id="PR00452">
    <property type="entry name" value="SH3DOMAIN"/>
</dbReference>
<evidence type="ECO:0000256" key="2">
    <source>
        <dbReference type="ARBA" id="ARBA00004510"/>
    </source>
</evidence>
<dbReference type="InterPro" id="IPR001452">
    <property type="entry name" value="SH3_domain"/>
</dbReference>
<dbReference type="SMART" id="SM00326">
    <property type="entry name" value="SH3"/>
    <property type="match status" value="1"/>
</dbReference>
<accession>A0A085NUG8</accession>
<keyword evidence="9" id="KW-0966">Cell projection</keyword>
<evidence type="ECO:0000256" key="5">
    <source>
        <dbReference type="ARBA" id="ARBA00022490"/>
    </source>
</evidence>
<evidence type="ECO:0000256" key="9">
    <source>
        <dbReference type="ARBA" id="ARBA00023273"/>
    </source>
</evidence>
<dbReference type="InterPro" id="IPR012849">
    <property type="entry name" value="Abl-interactor_HHR_dom"/>
</dbReference>
<dbReference type="GO" id="GO:0001764">
    <property type="term" value="P:neuron migration"/>
    <property type="evidence" value="ECO:0007669"/>
    <property type="project" value="TreeGrafter"/>
</dbReference>
<dbReference type="Pfam" id="PF07815">
    <property type="entry name" value="Abi_HHR"/>
    <property type="match status" value="1"/>
</dbReference>
<keyword evidence="8" id="KW-0206">Cytoskeleton</keyword>